<feature type="domain" description="CUB" evidence="5">
    <location>
        <begin position="146"/>
        <end position="277"/>
    </location>
</feature>
<dbReference type="SUPFAM" id="SSF49854">
    <property type="entry name" value="Spermadhesin, CUB domain"/>
    <property type="match status" value="2"/>
</dbReference>
<dbReference type="PANTHER" id="PTHR24251">
    <property type="entry name" value="OVOCHYMASE-RELATED"/>
    <property type="match status" value="1"/>
</dbReference>
<evidence type="ECO:0000256" key="4">
    <source>
        <dbReference type="SAM" id="Phobius"/>
    </source>
</evidence>
<dbReference type="CDD" id="cd00112">
    <property type="entry name" value="LDLa"/>
    <property type="match status" value="1"/>
</dbReference>
<evidence type="ECO:0000313" key="6">
    <source>
        <dbReference type="EMBL" id="GMR52541.1"/>
    </source>
</evidence>
<reference evidence="7" key="1">
    <citation type="submission" date="2022-10" db="EMBL/GenBank/DDBJ databases">
        <title>Genome assembly of Pristionchus species.</title>
        <authorList>
            <person name="Yoshida K."/>
            <person name="Sommer R.J."/>
        </authorList>
    </citation>
    <scope>NUCLEOTIDE SEQUENCE [LARGE SCALE GENOMIC DNA]</scope>
    <source>
        <strain evidence="7">RS5460</strain>
    </source>
</reference>
<dbReference type="CDD" id="cd00041">
    <property type="entry name" value="CUB"/>
    <property type="match status" value="2"/>
</dbReference>
<evidence type="ECO:0000313" key="7">
    <source>
        <dbReference type="Proteomes" id="UP001328107"/>
    </source>
</evidence>
<keyword evidence="2" id="KW-1015">Disulfide bond</keyword>
<dbReference type="EMBL" id="BTRK01000005">
    <property type="protein sequence ID" value="GMR52541.1"/>
    <property type="molecule type" value="Genomic_DNA"/>
</dbReference>
<dbReference type="AlphaFoldDB" id="A0AAN5CXJ3"/>
<dbReference type="PROSITE" id="PS01180">
    <property type="entry name" value="CUB"/>
    <property type="match status" value="2"/>
</dbReference>
<evidence type="ECO:0000256" key="1">
    <source>
        <dbReference type="ARBA" id="ARBA00022737"/>
    </source>
</evidence>
<feature type="transmembrane region" description="Helical" evidence="4">
    <location>
        <begin position="341"/>
        <end position="361"/>
    </location>
</feature>
<dbReference type="InterPro" id="IPR035914">
    <property type="entry name" value="Sperma_CUB_dom_sf"/>
</dbReference>
<name>A0AAN5CXJ3_9BILA</name>
<organism evidence="6 7">
    <name type="scientific">Pristionchus mayeri</name>
    <dbReference type="NCBI Taxonomy" id="1317129"/>
    <lineage>
        <taxon>Eukaryota</taxon>
        <taxon>Metazoa</taxon>
        <taxon>Ecdysozoa</taxon>
        <taxon>Nematoda</taxon>
        <taxon>Chromadorea</taxon>
        <taxon>Rhabditida</taxon>
        <taxon>Rhabditina</taxon>
        <taxon>Diplogasteromorpha</taxon>
        <taxon>Diplogasteroidea</taxon>
        <taxon>Neodiplogasteridae</taxon>
        <taxon>Pristionchus</taxon>
    </lineage>
</organism>
<dbReference type="SMART" id="SM00042">
    <property type="entry name" value="CUB"/>
    <property type="match status" value="2"/>
</dbReference>
<dbReference type="Gene3D" id="4.10.400.10">
    <property type="entry name" value="Low-density Lipoprotein Receptor"/>
    <property type="match status" value="1"/>
</dbReference>
<dbReference type="SMART" id="SM00192">
    <property type="entry name" value="LDLa"/>
    <property type="match status" value="1"/>
</dbReference>
<comment type="caution">
    <text evidence="3">Lacks conserved residue(s) required for the propagation of feature annotation.</text>
</comment>
<keyword evidence="1" id="KW-0677">Repeat</keyword>
<evidence type="ECO:0000259" key="5">
    <source>
        <dbReference type="PROSITE" id="PS01180"/>
    </source>
</evidence>
<dbReference type="Pfam" id="PF00431">
    <property type="entry name" value="CUB"/>
    <property type="match status" value="2"/>
</dbReference>
<dbReference type="InterPro" id="IPR002172">
    <property type="entry name" value="LDrepeatLR_classA_rpt"/>
</dbReference>
<dbReference type="InterPro" id="IPR036055">
    <property type="entry name" value="LDL_receptor-like_sf"/>
</dbReference>
<feature type="non-terminal residue" evidence="6">
    <location>
        <position position="1"/>
    </location>
</feature>
<proteinExistence type="predicted"/>
<dbReference type="InterPro" id="IPR000859">
    <property type="entry name" value="CUB_dom"/>
</dbReference>
<comment type="caution">
    <text evidence="6">The sequence shown here is derived from an EMBL/GenBank/DDBJ whole genome shotgun (WGS) entry which is preliminary data.</text>
</comment>
<protein>
    <recommendedName>
        <fullName evidence="5">CUB domain-containing protein</fullName>
    </recommendedName>
</protein>
<gene>
    <name evidence="6" type="ORF">PMAYCL1PPCAC_22736</name>
</gene>
<feature type="domain" description="CUB" evidence="5">
    <location>
        <begin position="20"/>
        <end position="135"/>
    </location>
</feature>
<dbReference type="Proteomes" id="UP001328107">
    <property type="component" value="Unassembled WGS sequence"/>
</dbReference>
<keyword evidence="4" id="KW-1133">Transmembrane helix</keyword>
<keyword evidence="4" id="KW-0472">Membrane</keyword>
<keyword evidence="4" id="KW-0812">Transmembrane</keyword>
<keyword evidence="7" id="KW-1185">Reference proteome</keyword>
<accession>A0AAN5CXJ3</accession>
<evidence type="ECO:0000256" key="2">
    <source>
        <dbReference type="ARBA" id="ARBA00023157"/>
    </source>
</evidence>
<dbReference type="PANTHER" id="PTHR24251:SF30">
    <property type="entry name" value="MEMBRANE FRIZZLED-RELATED PROTEIN"/>
    <property type="match status" value="1"/>
</dbReference>
<evidence type="ECO:0000256" key="3">
    <source>
        <dbReference type="PROSITE-ProRule" id="PRU00059"/>
    </source>
</evidence>
<dbReference type="Gene3D" id="2.60.120.290">
    <property type="entry name" value="Spermadhesin, CUB domain"/>
    <property type="match status" value="2"/>
</dbReference>
<sequence length="379" mass="42592">LPLLSFVYFFQNIEATSQNCGQPLESKGRGRLISPRLNQSLRCEWNIDTDDSHAISLSWTHFDFPANSTTSHQCLHSYVQLVWRDRGGRLYPSPRLCGSSLPPEMKTLQHHLIIILVSHSGRGNHAGFTLKYEIEREESIRPSPECYQEWRGVSGRIVSPGWPQSFLPNTSCEWLIRVEPSQKILVQPLYVHIASIEDCERGHLIIMDGYKFDTSFNPNQNQNGDMARFCGNLQSYEGDNKLAYISTSNRILIKFHSNERTFISGERFGFKVSWTAIGKVSEGDSTSCPSLRCQSPVCIEYTQGACSKSTLCVNSSVACDGHSDCPFTDFSDESGCGWKEMATLSIISSSILSLILILFICTERHRRARKAVLIANSCS</sequence>